<evidence type="ECO:0000313" key="3">
    <source>
        <dbReference type="Proteomes" id="UP001596407"/>
    </source>
</evidence>
<feature type="transmembrane region" description="Helical" evidence="1">
    <location>
        <begin position="308"/>
        <end position="324"/>
    </location>
</feature>
<name>A0ABD5WRV4_9EURY</name>
<dbReference type="EMBL" id="JBHSZH010000005">
    <property type="protein sequence ID" value="MFC7081924.1"/>
    <property type="molecule type" value="Genomic_DNA"/>
</dbReference>
<feature type="transmembrane region" description="Helical" evidence="1">
    <location>
        <begin position="345"/>
        <end position="366"/>
    </location>
</feature>
<reference evidence="2 3" key="1">
    <citation type="journal article" date="2019" name="Int. J. Syst. Evol. Microbiol.">
        <title>The Global Catalogue of Microorganisms (GCM) 10K type strain sequencing project: providing services to taxonomists for standard genome sequencing and annotation.</title>
        <authorList>
            <consortium name="The Broad Institute Genomics Platform"/>
            <consortium name="The Broad Institute Genome Sequencing Center for Infectious Disease"/>
            <person name="Wu L."/>
            <person name="Ma J."/>
        </authorList>
    </citation>
    <scope>NUCLEOTIDE SEQUENCE [LARGE SCALE GENOMIC DNA]</scope>
    <source>
        <strain evidence="2 3">DT72</strain>
    </source>
</reference>
<gene>
    <name evidence="2" type="ORF">ACFQJ6_19350</name>
</gene>
<sequence>MKPLKRHLPYLAPAVVASLLVSGGHLLAYEYPTLTAGLFNEMANQLAANGYVIPRTIHGYTADGLPFAYPPLMFYLLAFVRETLGMGPLAASRILPQVYATAYVVPFYLLAYELLDSRRQAAVAAVIGATSPEVFKWHVSSGGVVRAGAYAFALAGLYVGVRLFRERRRRYALAGALLFGLTLLSHVRYALFFGASYVAFWAGLDRTRRGFLLAASVAGGGFLVAAPWLATVVSRFGITPFLNASGTHGGLASLSAGAARLLMVVPPRTELLPLWHVLFIFGAVLLVARREWFLPAWYGSLALVTHKSQFLFVVVALVCARVLVADLVPLVRRNLELELRVPDRAVSFAVVALLLSYSVGAGAMFATNYPVSQYQTVFGADNRMPSHLGDGDIEATEWIRSETRPDATFVSVGERTAEWLPLLSDRTLLIGYWGVEWVGADEWKRQKARYFSLNVCENATCLSEQMDEANVTPDYLYLHTDGQPPAKVRSVRASAEFEVVFDNDDVLVAEYRPEG</sequence>
<keyword evidence="3" id="KW-1185">Reference proteome</keyword>
<keyword evidence="1" id="KW-1133">Transmembrane helix</keyword>
<feature type="transmembrane region" description="Helical" evidence="1">
    <location>
        <begin position="211"/>
        <end position="233"/>
    </location>
</feature>
<accession>A0ABD5WRV4</accession>
<feature type="transmembrane region" description="Helical" evidence="1">
    <location>
        <begin position="171"/>
        <end position="191"/>
    </location>
</feature>
<comment type="caution">
    <text evidence="2">The sequence shown here is derived from an EMBL/GenBank/DDBJ whole genome shotgun (WGS) entry which is preliminary data.</text>
</comment>
<dbReference type="GO" id="GO:0016757">
    <property type="term" value="F:glycosyltransferase activity"/>
    <property type="evidence" value="ECO:0007669"/>
    <property type="project" value="UniProtKB-KW"/>
</dbReference>
<keyword evidence="2" id="KW-0808">Transferase</keyword>
<dbReference type="EC" id="2.4.-.-" evidence="2"/>
<feature type="transmembrane region" description="Helical" evidence="1">
    <location>
        <begin position="98"/>
        <end position="115"/>
    </location>
</feature>
<feature type="transmembrane region" description="Helical" evidence="1">
    <location>
        <begin position="135"/>
        <end position="159"/>
    </location>
</feature>
<organism evidence="2 3">
    <name type="scientific">Halorussus caseinilyticus</name>
    <dbReference type="NCBI Taxonomy" id="3034025"/>
    <lineage>
        <taxon>Archaea</taxon>
        <taxon>Methanobacteriati</taxon>
        <taxon>Methanobacteriota</taxon>
        <taxon>Stenosarchaea group</taxon>
        <taxon>Halobacteria</taxon>
        <taxon>Halobacteriales</taxon>
        <taxon>Haladaptataceae</taxon>
        <taxon>Halorussus</taxon>
    </lineage>
</organism>
<proteinExistence type="predicted"/>
<dbReference type="GeneID" id="79304719"/>
<evidence type="ECO:0000313" key="2">
    <source>
        <dbReference type="EMBL" id="MFC7081924.1"/>
    </source>
</evidence>
<dbReference type="RefSeq" id="WP_276280106.1">
    <property type="nucleotide sequence ID" value="NZ_CP119809.1"/>
</dbReference>
<dbReference type="Proteomes" id="UP001596407">
    <property type="component" value="Unassembled WGS sequence"/>
</dbReference>
<keyword evidence="1" id="KW-0812">Transmembrane</keyword>
<protein>
    <submittedName>
        <fullName evidence="2">ArnT family glycosyltransferase</fullName>
        <ecNumber evidence="2">2.4.-.-</ecNumber>
    </submittedName>
</protein>
<evidence type="ECO:0000256" key="1">
    <source>
        <dbReference type="SAM" id="Phobius"/>
    </source>
</evidence>
<dbReference type="AlphaFoldDB" id="A0ABD5WRV4"/>
<keyword evidence="2" id="KW-0328">Glycosyltransferase</keyword>
<feature type="transmembrane region" description="Helical" evidence="1">
    <location>
        <begin position="271"/>
        <end position="288"/>
    </location>
</feature>
<keyword evidence="1" id="KW-0472">Membrane</keyword>